<accession>A0A2V5IJU5</accession>
<evidence type="ECO:0000313" key="3">
    <source>
        <dbReference type="Proteomes" id="UP000248817"/>
    </source>
</evidence>
<feature type="compositionally biased region" description="Basic residues" evidence="1">
    <location>
        <begin position="66"/>
        <end position="79"/>
    </location>
</feature>
<name>A0A2V5IJU5_9EURO</name>
<dbReference type="EMBL" id="KZ825542">
    <property type="protein sequence ID" value="PYI28760.1"/>
    <property type="molecule type" value="Genomic_DNA"/>
</dbReference>
<proteinExistence type="predicted"/>
<gene>
    <name evidence="2" type="ORF">BP00DRAFT_254244</name>
</gene>
<reference evidence="2 3" key="1">
    <citation type="submission" date="2018-02" db="EMBL/GenBank/DDBJ databases">
        <title>The genomes of Aspergillus section Nigri reveals drivers in fungal speciation.</title>
        <authorList>
            <consortium name="DOE Joint Genome Institute"/>
            <person name="Vesth T.C."/>
            <person name="Nybo J."/>
            <person name="Theobald S."/>
            <person name="Brandl J."/>
            <person name="Frisvad J.C."/>
            <person name="Nielsen K.F."/>
            <person name="Lyhne E.K."/>
            <person name="Kogle M.E."/>
            <person name="Kuo A."/>
            <person name="Riley R."/>
            <person name="Clum A."/>
            <person name="Nolan M."/>
            <person name="Lipzen A."/>
            <person name="Salamov A."/>
            <person name="Henrissat B."/>
            <person name="Wiebenga A."/>
            <person name="De vries R.P."/>
            <person name="Grigoriev I.V."/>
            <person name="Mortensen U.H."/>
            <person name="Andersen M.R."/>
            <person name="Baker S.E."/>
        </authorList>
    </citation>
    <scope>NUCLEOTIDE SEQUENCE [LARGE SCALE GENOMIC DNA]</scope>
    <source>
        <strain evidence="2 3">CBS 114.80</strain>
    </source>
</reference>
<organism evidence="2 3">
    <name type="scientific">Aspergillus indologenus CBS 114.80</name>
    <dbReference type="NCBI Taxonomy" id="1450541"/>
    <lineage>
        <taxon>Eukaryota</taxon>
        <taxon>Fungi</taxon>
        <taxon>Dikarya</taxon>
        <taxon>Ascomycota</taxon>
        <taxon>Pezizomycotina</taxon>
        <taxon>Eurotiomycetes</taxon>
        <taxon>Eurotiomycetidae</taxon>
        <taxon>Eurotiales</taxon>
        <taxon>Aspergillaceae</taxon>
        <taxon>Aspergillus</taxon>
        <taxon>Aspergillus subgen. Circumdati</taxon>
    </lineage>
</organism>
<sequence length="90" mass="10116">MQKCKNEVERHSMGERPCVISTYVFVPPCGISAGAKQKSPGLGMTSGSRPAQPSRAEQLLTTDNHLHHHHHHHYHHQRIRLPMSDGSCMK</sequence>
<keyword evidence="3" id="KW-1185">Reference proteome</keyword>
<evidence type="ECO:0000256" key="1">
    <source>
        <dbReference type="SAM" id="MobiDB-lite"/>
    </source>
</evidence>
<feature type="region of interest" description="Disordered" evidence="1">
    <location>
        <begin position="35"/>
        <end position="90"/>
    </location>
</feature>
<evidence type="ECO:0000313" key="2">
    <source>
        <dbReference type="EMBL" id="PYI28760.1"/>
    </source>
</evidence>
<dbReference type="AlphaFoldDB" id="A0A2V5IJU5"/>
<dbReference type="Proteomes" id="UP000248817">
    <property type="component" value="Unassembled WGS sequence"/>
</dbReference>
<protein>
    <submittedName>
        <fullName evidence="2">Uncharacterized protein</fullName>
    </submittedName>
</protein>